<proteinExistence type="predicted"/>
<dbReference type="EMBL" id="SPLM01000108">
    <property type="protein sequence ID" value="TMW60943.1"/>
    <property type="molecule type" value="Genomic_DNA"/>
</dbReference>
<keyword evidence="1" id="KW-0472">Membrane</keyword>
<feature type="transmembrane region" description="Helical" evidence="1">
    <location>
        <begin position="99"/>
        <end position="119"/>
    </location>
</feature>
<name>A0A8K1FJQ0_PYTOL</name>
<protein>
    <submittedName>
        <fullName evidence="2">Uncharacterized protein</fullName>
    </submittedName>
</protein>
<accession>A0A8K1FJQ0</accession>
<evidence type="ECO:0000313" key="2">
    <source>
        <dbReference type="EMBL" id="TMW60943.1"/>
    </source>
</evidence>
<keyword evidence="1" id="KW-0812">Transmembrane</keyword>
<feature type="transmembrane region" description="Helical" evidence="1">
    <location>
        <begin position="20"/>
        <end position="41"/>
    </location>
</feature>
<dbReference type="OrthoDB" id="122413at2759"/>
<gene>
    <name evidence="2" type="ORF">Poli38472_000985</name>
</gene>
<dbReference type="AlphaFoldDB" id="A0A8K1FJQ0"/>
<organism evidence="2 3">
    <name type="scientific">Pythium oligandrum</name>
    <name type="common">Mycoparasitic fungus</name>
    <dbReference type="NCBI Taxonomy" id="41045"/>
    <lineage>
        <taxon>Eukaryota</taxon>
        <taxon>Sar</taxon>
        <taxon>Stramenopiles</taxon>
        <taxon>Oomycota</taxon>
        <taxon>Peronosporomycetes</taxon>
        <taxon>Pythiales</taxon>
        <taxon>Pythiaceae</taxon>
        <taxon>Pythium</taxon>
    </lineage>
</organism>
<reference evidence="2" key="1">
    <citation type="submission" date="2019-03" db="EMBL/GenBank/DDBJ databases">
        <title>Long read genome sequence of the mycoparasitic Pythium oligandrum ATCC 38472 isolated from sugarbeet rhizosphere.</title>
        <authorList>
            <person name="Gaulin E."/>
        </authorList>
    </citation>
    <scope>NUCLEOTIDE SEQUENCE</scope>
    <source>
        <strain evidence="2">ATCC 38472_TT</strain>
    </source>
</reference>
<sequence>MGGGDVHAGSLFRVGDNVELWRVLEHLCFIVLFIIIFEQFLHALEHKAKKHAKYHEIMSKVFGELMILGFIGLGTKAHKEIAHLNAYSKPMITFQAADIMVFVLAIALIIQATSIFMNLRSKNIQAAKAELISSVHLDDMIKEEQQKKKTFASRLCSLLPANYFYRNCSGFTVKMGSQSKHPQPCMEWVHSDKRGQSNGVLLS</sequence>
<feature type="transmembrane region" description="Helical" evidence="1">
    <location>
        <begin position="61"/>
        <end position="79"/>
    </location>
</feature>
<comment type="caution">
    <text evidence="2">The sequence shown here is derived from an EMBL/GenBank/DDBJ whole genome shotgun (WGS) entry which is preliminary data.</text>
</comment>
<evidence type="ECO:0000256" key="1">
    <source>
        <dbReference type="SAM" id="Phobius"/>
    </source>
</evidence>
<dbReference type="Proteomes" id="UP000794436">
    <property type="component" value="Unassembled WGS sequence"/>
</dbReference>
<evidence type="ECO:0000313" key="3">
    <source>
        <dbReference type="Proteomes" id="UP000794436"/>
    </source>
</evidence>
<keyword evidence="1" id="KW-1133">Transmembrane helix</keyword>
<keyword evidence="3" id="KW-1185">Reference proteome</keyword>